<accession>A0A5B6WG04</accession>
<reference evidence="3" key="1">
    <citation type="journal article" date="2019" name="Plant Biotechnol. J.">
        <title>Genome sequencing of the Australian wild diploid species Gossypium australe highlights disease resistance and delayed gland morphogenesis.</title>
        <authorList>
            <person name="Cai Y."/>
            <person name="Cai X."/>
            <person name="Wang Q."/>
            <person name="Wang P."/>
            <person name="Zhang Y."/>
            <person name="Cai C."/>
            <person name="Xu Y."/>
            <person name="Wang K."/>
            <person name="Zhou Z."/>
            <person name="Wang C."/>
            <person name="Geng S."/>
            <person name="Li B."/>
            <person name="Dong Q."/>
            <person name="Hou Y."/>
            <person name="Wang H."/>
            <person name="Ai P."/>
            <person name="Liu Z."/>
            <person name="Yi F."/>
            <person name="Sun M."/>
            <person name="An G."/>
            <person name="Cheng J."/>
            <person name="Zhang Y."/>
            <person name="Shi Q."/>
            <person name="Xie Y."/>
            <person name="Shi X."/>
            <person name="Chang Y."/>
            <person name="Huang F."/>
            <person name="Chen Y."/>
            <person name="Hong S."/>
            <person name="Mi L."/>
            <person name="Sun Q."/>
            <person name="Zhang L."/>
            <person name="Zhou B."/>
            <person name="Peng R."/>
            <person name="Zhang X."/>
            <person name="Liu F."/>
        </authorList>
    </citation>
    <scope>NUCLEOTIDE SEQUENCE [LARGE SCALE GENOMIC DNA]</scope>
    <source>
        <strain evidence="3">cv. PA1801</strain>
    </source>
</reference>
<organism evidence="2 3">
    <name type="scientific">Gossypium australe</name>
    <dbReference type="NCBI Taxonomy" id="47621"/>
    <lineage>
        <taxon>Eukaryota</taxon>
        <taxon>Viridiplantae</taxon>
        <taxon>Streptophyta</taxon>
        <taxon>Embryophyta</taxon>
        <taxon>Tracheophyta</taxon>
        <taxon>Spermatophyta</taxon>
        <taxon>Magnoliopsida</taxon>
        <taxon>eudicotyledons</taxon>
        <taxon>Gunneridae</taxon>
        <taxon>Pentapetalae</taxon>
        <taxon>rosids</taxon>
        <taxon>malvids</taxon>
        <taxon>Malvales</taxon>
        <taxon>Malvaceae</taxon>
        <taxon>Malvoideae</taxon>
        <taxon>Gossypium</taxon>
    </lineage>
</organism>
<dbReference type="AlphaFoldDB" id="A0A5B6WG04"/>
<feature type="compositionally biased region" description="Basic and acidic residues" evidence="1">
    <location>
        <begin position="13"/>
        <end position="58"/>
    </location>
</feature>
<keyword evidence="3" id="KW-1185">Reference proteome</keyword>
<comment type="caution">
    <text evidence="2">The sequence shown here is derived from an EMBL/GenBank/DDBJ whole genome shotgun (WGS) entry which is preliminary data.</text>
</comment>
<evidence type="ECO:0000256" key="1">
    <source>
        <dbReference type="SAM" id="MobiDB-lite"/>
    </source>
</evidence>
<feature type="compositionally biased region" description="Polar residues" evidence="1">
    <location>
        <begin position="1"/>
        <end position="12"/>
    </location>
</feature>
<protein>
    <submittedName>
        <fullName evidence="2">Uncharacterized protein</fullName>
    </submittedName>
</protein>
<dbReference type="EMBL" id="SMMG02000003">
    <property type="protein sequence ID" value="KAA3480540.1"/>
    <property type="molecule type" value="Genomic_DNA"/>
</dbReference>
<proteinExistence type="predicted"/>
<evidence type="ECO:0000313" key="2">
    <source>
        <dbReference type="EMBL" id="KAA3480540.1"/>
    </source>
</evidence>
<dbReference type="Proteomes" id="UP000325315">
    <property type="component" value="Unassembled WGS sequence"/>
</dbReference>
<sequence>MEDQQILRQSMESLKEKNNDSKERKEKNLSEKKSSYEENKSEEKRKEKESERKLSEEKKSVNYPKELQLLSIPDERRFELWESGKTNPYTHTSKGKQGLVSEKSKTMLFCSKHDEIRNENEFGEQVNDHWPLLSLNIQNSNRLYDPVCFGRMVLFPHNDLRNFLLDIGCSIKSIHPLDKTLQGEVVTNLFGCLTFLCSNTCGRVRFEICVNLSDYPRFFELCHMFRSMENLANQFRKVRFLLYLTFVPQPSISNLTKVNPSSTCSFNESLLFDVIKLFPCSVLTFFQIYENESTPFDRIELVAKESSLLNKHLDLRASRFEEGDDVSIPEAIKDLNPDVLELPKAHMTRS</sequence>
<gene>
    <name evidence="2" type="ORF">EPI10_020963</name>
</gene>
<name>A0A5B6WG04_9ROSI</name>
<evidence type="ECO:0000313" key="3">
    <source>
        <dbReference type="Proteomes" id="UP000325315"/>
    </source>
</evidence>
<feature type="region of interest" description="Disordered" evidence="1">
    <location>
        <begin position="1"/>
        <end position="58"/>
    </location>
</feature>